<proteinExistence type="predicted"/>
<gene>
    <name evidence="2" type="ORF">SAMN05216481_12095</name>
</gene>
<dbReference type="AlphaFoldDB" id="A0A1H9K2Y3"/>
<dbReference type="Proteomes" id="UP000199055">
    <property type="component" value="Unassembled WGS sequence"/>
</dbReference>
<name>A0A1H9K2Y3_9ACTN</name>
<keyword evidence="3" id="KW-1185">Reference proteome</keyword>
<dbReference type="InterPro" id="IPR007278">
    <property type="entry name" value="DUF397"/>
</dbReference>
<evidence type="ECO:0000313" key="2">
    <source>
        <dbReference type="EMBL" id="SEQ93439.1"/>
    </source>
</evidence>
<dbReference type="Pfam" id="PF04149">
    <property type="entry name" value="DUF397"/>
    <property type="match status" value="1"/>
</dbReference>
<sequence length="73" mass="7709">MRRQSIDGWTEWFKSSHSGGSGTECVEAAYGPGSVAVRDGKVAGGPVLRFPAGAWETFLEGVKAHGGRGRELC</sequence>
<dbReference type="STRING" id="403935.SAMN05216481_12095"/>
<protein>
    <recommendedName>
        <fullName evidence="1">DUF397 domain-containing protein</fullName>
    </recommendedName>
</protein>
<dbReference type="EMBL" id="FOET01000020">
    <property type="protein sequence ID" value="SEQ93439.1"/>
    <property type="molecule type" value="Genomic_DNA"/>
</dbReference>
<evidence type="ECO:0000259" key="1">
    <source>
        <dbReference type="Pfam" id="PF04149"/>
    </source>
</evidence>
<evidence type="ECO:0000313" key="3">
    <source>
        <dbReference type="Proteomes" id="UP000199055"/>
    </source>
</evidence>
<accession>A0A1H9K2Y3</accession>
<dbReference type="RefSeq" id="WP_093663121.1">
    <property type="nucleotide sequence ID" value="NZ_FOET01000020.1"/>
</dbReference>
<feature type="domain" description="DUF397" evidence="1">
    <location>
        <begin position="11"/>
        <end position="63"/>
    </location>
</feature>
<organism evidence="2 3">
    <name type="scientific">Streptomyces radiopugnans</name>
    <dbReference type="NCBI Taxonomy" id="403935"/>
    <lineage>
        <taxon>Bacteria</taxon>
        <taxon>Bacillati</taxon>
        <taxon>Actinomycetota</taxon>
        <taxon>Actinomycetes</taxon>
        <taxon>Kitasatosporales</taxon>
        <taxon>Streptomycetaceae</taxon>
        <taxon>Streptomyces</taxon>
    </lineage>
</organism>
<reference evidence="2 3" key="1">
    <citation type="submission" date="2016-10" db="EMBL/GenBank/DDBJ databases">
        <authorList>
            <person name="de Groot N.N."/>
        </authorList>
    </citation>
    <scope>NUCLEOTIDE SEQUENCE [LARGE SCALE GENOMIC DNA]</scope>
    <source>
        <strain evidence="2 3">CGMCC 4.3519</strain>
    </source>
</reference>